<accession>A0A1G4IZQ1</accession>
<evidence type="ECO:0000256" key="3">
    <source>
        <dbReference type="ARBA" id="ARBA00022692"/>
    </source>
</evidence>
<comment type="similarity">
    <text evidence="2">Belongs to the YIP1 family.</text>
</comment>
<evidence type="ECO:0000256" key="6">
    <source>
        <dbReference type="SAM" id="Phobius"/>
    </source>
</evidence>
<feature type="transmembrane region" description="Helical" evidence="6">
    <location>
        <begin position="127"/>
        <end position="146"/>
    </location>
</feature>
<dbReference type="GO" id="GO:0005802">
    <property type="term" value="C:trans-Golgi network"/>
    <property type="evidence" value="ECO:0007669"/>
    <property type="project" value="TreeGrafter"/>
</dbReference>
<evidence type="ECO:0000256" key="2">
    <source>
        <dbReference type="ARBA" id="ARBA00010596"/>
    </source>
</evidence>
<evidence type="ECO:0000256" key="1">
    <source>
        <dbReference type="ARBA" id="ARBA00004141"/>
    </source>
</evidence>
<feature type="transmembrane region" description="Helical" evidence="6">
    <location>
        <begin position="98"/>
        <end position="121"/>
    </location>
</feature>
<organism evidence="7 8">
    <name type="scientific">Lachancea meyersii CBS 8951</name>
    <dbReference type="NCBI Taxonomy" id="1266667"/>
    <lineage>
        <taxon>Eukaryota</taxon>
        <taxon>Fungi</taxon>
        <taxon>Dikarya</taxon>
        <taxon>Ascomycota</taxon>
        <taxon>Saccharomycotina</taxon>
        <taxon>Saccharomycetes</taxon>
        <taxon>Saccharomycetales</taxon>
        <taxon>Saccharomycetaceae</taxon>
        <taxon>Lachancea</taxon>
    </lineage>
</organism>
<keyword evidence="4 6" id="KW-1133">Transmembrane helix</keyword>
<evidence type="ECO:0000313" key="7">
    <source>
        <dbReference type="EMBL" id="SCU82647.1"/>
    </source>
</evidence>
<evidence type="ECO:0000256" key="5">
    <source>
        <dbReference type="ARBA" id="ARBA00023136"/>
    </source>
</evidence>
<keyword evidence="3 6" id="KW-0812">Transmembrane</keyword>
<protein>
    <submittedName>
        <fullName evidence="7">LAME_0C02234g1_1</fullName>
    </submittedName>
</protein>
<dbReference type="AlphaFoldDB" id="A0A1G4IZQ1"/>
<dbReference type="PANTHER" id="PTHR21236:SF2">
    <property type="entry name" value="PROTEIN YIPF"/>
    <property type="match status" value="1"/>
</dbReference>
<proteinExistence type="inferred from homology"/>
<gene>
    <name evidence="7" type="ORF">LAME_0C02234G</name>
</gene>
<dbReference type="GO" id="GO:0048280">
    <property type="term" value="P:vesicle fusion with Golgi apparatus"/>
    <property type="evidence" value="ECO:0007669"/>
    <property type="project" value="TreeGrafter"/>
</dbReference>
<dbReference type="Proteomes" id="UP000191144">
    <property type="component" value="Chromosome C"/>
</dbReference>
<feature type="transmembrane region" description="Helical" evidence="6">
    <location>
        <begin position="166"/>
        <end position="186"/>
    </location>
</feature>
<dbReference type="PANTHER" id="PTHR21236">
    <property type="entry name" value="GOLGI MEMBRANE PROTEIN YIP1"/>
    <property type="match status" value="1"/>
</dbReference>
<evidence type="ECO:0000256" key="4">
    <source>
        <dbReference type="ARBA" id="ARBA00022989"/>
    </source>
</evidence>
<dbReference type="GO" id="GO:0006888">
    <property type="term" value="P:endoplasmic reticulum to Golgi vesicle-mediated transport"/>
    <property type="evidence" value="ECO:0007669"/>
    <property type="project" value="InterPro"/>
</dbReference>
<dbReference type="GO" id="GO:0016020">
    <property type="term" value="C:membrane"/>
    <property type="evidence" value="ECO:0007669"/>
    <property type="project" value="UniProtKB-SubCell"/>
</dbReference>
<keyword evidence="5 6" id="KW-0472">Membrane</keyword>
<comment type="subcellular location">
    <subcellularLocation>
        <location evidence="1">Membrane</location>
        <topology evidence="1">Multi-pass membrane protein</topology>
    </subcellularLocation>
</comment>
<dbReference type="InterPro" id="IPR045231">
    <property type="entry name" value="Yip1/4-like"/>
</dbReference>
<reference evidence="8" key="1">
    <citation type="submission" date="2016-03" db="EMBL/GenBank/DDBJ databases">
        <authorList>
            <person name="Devillers Hugo."/>
        </authorList>
    </citation>
    <scope>NUCLEOTIDE SEQUENCE [LARGE SCALE GENOMIC DNA]</scope>
</reference>
<evidence type="ECO:0000313" key="8">
    <source>
        <dbReference type="Proteomes" id="UP000191144"/>
    </source>
</evidence>
<dbReference type="EMBL" id="LT598479">
    <property type="protein sequence ID" value="SCU82647.1"/>
    <property type="molecule type" value="Genomic_DNA"/>
</dbReference>
<sequence length="255" mass="27745">MSFYNPGINTNEGAGFYQPNTPFQVPQGSMSFSQQPAPGQAFSQEPLPTGLLNALSTKGYPHELPLLEEIGINFSHILSKTKMVLTPLQRADSLPFEVIADCDLAGPLIFCLLFGTLLLVAGKVHFGYIYGVALFGTVSLHTLLKLMGNNNSTNSADGAHRQSDQLFLRTASILGYCFLPLCLLSLVGVFVSLNNVLGYTLALFLYAGVRGPPPGFSLLPCIYTTPESLLPTHCPSFTVSLHLWRYSFESVYTTK</sequence>
<dbReference type="OrthoDB" id="440385at2759"/>
<name>A0A1G4IZQ1_9SACH</name>
<keyword evidence="8" id="KW-1185">Reference proteome</keyword>